<dbReference type="EMBL" id="JACXLD010000002">
    <property type="protein sequence ID" value="MBD2858452.1"/>
    <property type="molecule type" value="Genomic_DNA"/>
</dbReference>
<dbReference type="SUPFAM" id="SSF103088">
    <property type="entry name" value="OmpA-like"/>
    <property type="match status" value="1"/>
</dbReference>
<protein>
    <recommendedName>
        <fullName evidence="3">OmpA family protein</fullName>
    </recommendedName>
</protein>
<keyword evidence="2" id="KW-1185">Reference proteome</keyword>
<gene>
    <name evidence="1" type="ORF">IB286_05460</name>
</gene>
<name>A0A927GW08_9GAMM</name>
<dbReference type="InterPro" id="IPR036737">
    <property type="entry name" value="OmpA-like_sf"/>
</dbReference>
<evidence type="ECO:0000313" key="2">
    <source>
        <dbReference type="Proteomes" id="UP000610558"/>
    </source>
</evidence>
<dbReference type="Proteomes" id="UP000610558">
    <property type="component" value="Unassembled WGS sequence"/>
</dbReference>
<comment type="caution">
    <text evidence="1">The sequence shown here is derived from an EMBL/GenBank/DDBJ whole genome shotgun (WGS) entry which is preliminary data.</text>
</comment>
<dbReference type="RefSeq" id="WP_190763288.1">
    <property type="nucleotide sequence ID" value="NZ_JACXLD010000002.1"/>
</dbReference>
<sequence>MQMQSANAQVIPAGIIDGSLGGPFTAPSAGGSVLGAPADAGLTDVGSVFGGSFDGFNSGQDILLLGAPLDGSDSNTTDPSQVLLDGNDGQLVMDFLQNTDIEGALITPEVTTIMLPTSKSLSCTDTDHDGVCDEKDYCPDTPTDAVAFFWGCHISLDHALPLNGVEFEQASAELKVNAVPVLRKLASFLKGSREIHVRIRYLKGTSDRASDELIDLRLASIKNFLLREGVDSQRFELAIRDKDVLSSTTGEMYSTDVYVDVKMLAK</sequence>
<dbReference type="AlphaFoldDB" id="A0A927GW08"/>
<proteinExistence type="predicted"/>
<organism evidence="1 2">
    <name type="scientific">Spongiibacter pelagi</name>
    <dbReference type="NCBI Taxonomy" id="2760804"/>
    <lineage>
        <taxon>Bacteria</taxon>
        <taxon>Pseudomonadati</taxon>
        <taxon>Pseudomonadota</taxon>
        <taxon>Gammaproteobacteria</taxon>
        <taxon>Cellvibrionales</taxon>
        <taxon>Spongiibacteraceae</taxon>
        <taxon>Spongiibacter</taxon>
    </lineage>
</organism>
<accession>A0A927GW08</accession>
<reference evidence="1" key="1">
    <citation type="submission" date="2020-09" db="EMBL/GenBank/DDBJ databases">
        <authorList>
            <person name="Yoon J.-W."/>
        </authorList>
    </citation>
    <scope>NUCLEOTIDE SEQUENCE</scope>
    <source>
        <strain evidence="1">KMU-158</strain>
    </source>
</reference>
<evidence type="ECO:0000313" key="1">
    <source>
        <dbReference type="EMBL" id="MBD2858452.1"/>
    </source>
</evidence>
<evidence type="ECO:0008006" key="3">
    <source>
        <dbReference type="Google" id="ProtNLM"/>
    </source>
</evidence>